<dbReference type="EMBL" id="CM032188">
    <property type="protein sequence ID" value="KAG7088655.1"/>
    <property type="molecule type" value="Genomic_DNA"/>
</dbReference>
<reference evidence="2" key="1">
    <citation type="journal article" date="2021" name="Genome Biol. Evol.">
        <title>The assembled and annotated genome of the fairy-ring fungus Marasmius oreades.</title>
        <authorList>
            <person name="Hiltunen M."/>
            <person name="Ament-Velasquez S.L."/>
            <person name="Johannesson H."/>
        </authorList>
    </citation>
    <scope>NUCLEOTIDE SEQUENCE</scope>
    <source>
        <strain evidence="2">03SP1</strain>
    </source>
</reference>
<dbReference type="Pfam" id="PF20151">
    <property type="entry name" value="DUF6533"/>
    <property type="match status" value="1"/>
</dbReference>
<accession>A0A9P7UP58</accession>
<dbReference type="AlphaFoldDB" id="A0A9P7UP58"/>
<protein>
    <recommendedName>
        <fullName evidence="1">DUF6533 domain-containing protein</fullName>
    </recommendedName>
</protein>
<dbReference type="GeneID" id="66081702"/>
<comment type="caution">
    <text evidence="2">The sequence shown here is derived from an EMBL/GenBank/DDBJ whole genome shotgun (WGS) entry which is preliminary data.</text>
</comment>
<proteinExistence type="predicted"/>
<evidence type="ECO:0000313" key="2">
    <source>
        <dbReference type="EMBL" id="KAG7088655.1"/>
    </source>
</evidence>
<dbReference type="RefSeq" id="XP_043005126.1">
    <property type="nucleotide sequence ID" value="XM_043157758.1"/>
</dbReference>
<dbReference type="KEGG" id="more:E1B28_012627"/>
<evidence type="ECO:0000259" key="1">
    <source>
        <dbReference type="Pfam" id="PF20151"/>
    </source>
</evidence>
<dbReference type="InterPro" id="IPR045340">
    <property type="entry name" value="DUF6533"/>
</dbReference>
<sequence length="61" mass="6910">MGLPDVTTDVTDTVRTNYVGFVSFTILVWDHIITFADEVEYVWRGRKGPSESIALLNLNHV</sequence>
<evidence type="ECO:0000313" key="3">
    <source>
        <dbReference type="Proteomes" id="UP001049176"/>
    </source>
</evidence>
<keyword evidence="3" id="KW-1185">Reference proteome</keyword>
<organism evidence="2 3">
    <name type="scientific">Marasmius oreades</name>
    <name type="common">fairy-ring Marasmius</name>
    <dbReference type="NCBI Taxonomy" id="181124"/>
    <lineage>
        <taxon>Eukaryota</taxon>
        <taxon>Fungi</taxon>
        <taxon>Dikarya</taxon>
        <taxon>Basidiomycota</taxon>
        <taxon>Agaricomycotina</taxon>
        <taxon>Agaricomycetes</taxon>
        <taxon>Agaricomycetidae</taxon>
        <taxon>Agaricales</taxon>
        <taxon>Marasmiineae</taxon>
        <taxon>Marasmiaceae</taxon>
        <taxon>Marasmius</taxon>
    </lineage>
</organism>
<dbReference type="Proteomes" id="UP001049176">
    <property type="component" value="Chromosome 8"/>
</dbReference>
<gene>
    <name evidence="2" type="ORF">E1B28_012627</name>
</gene>
<name>A0A9P7UP58_9AGAR</name>
<feature type="domain" description="DUF6533" evidence="1">
    <location>
        <begin position="18"/>
        <end position="50"/>
    </location>
</feature>
<dbReference type="OrthoDB" id="3354157at2759"/>